<feature type="domain" description="HTH myb-type" evidence="8">
    <location>
        <begin position="107"/>
        <end position="162"/>
    </location>
</feature>
<dbReference type="PROSITE" id="PS50090">
    <property type="entry name" value="MYB_LIKE"/>
    <property type="match status" value="1"/>
</dbReference>
<evidence type="ECO:0000259" key="7">
    <source>
        <dbReference type="PROSITE" id="PS51293"/>
    </source>
</evidence>
<evidence type="ECO:0000313" key="10">
    <source>
        <dbReference type="Proteomes" id="UP001162131"/>
    </source>
</evidence>
<feature type="compositionally biased region" description="Basic residues" evidence="5">
    <location>
        <begin position="149"/>
        <end position="169"/>
    </location>
</feature>
<dbReference type="Proteomes" id="UP001162131">
    <property type="component" value="Unassembled WGS sequence"/>
</dbReference>
<dbReference type="AlphaFoldDB" id="A0AAU9IW00"/>
<keyword evidence="10" id="KW-1185">Reference proteome</keyword>
<feature type="region of interest" description="Disordered" evidence="5">
    <location>
        <begin position="96"/>
        <end position="115"/>
    </location>
</feature>
<dbReference type="InterPro" id="IPR006447">
    <property type="entry name" value="Myb_dom_plants"/>
</dbReference>
<evidence type="ECO:0000256" key="2">
    <source>
        <dbReference type="ARBA" id="ARBA00023125"/>
    </source>
</evidence>
<evidence type="ECO:0000259" key="8">
    <source>
        <dbReference type="PROSITE" id="PS51294"/>
    </source>
</evidence>
<feature type="domain" description="SANT" evidence="7">
    <location>
        <begin position="110"/>
        <end position="162"/>
    </location>
</feature>
<feature type="domain" description="Myb-like" evidence="6">
    <location>
        <begin position="107"/>
        <end position="158"/>
    </location>
</feature>
<dbReference type="InterPro" id="IPR009057">
    <property type="entry name" value="Homeodomain-like_sf"/>
</dbReference>
<dbReference type="PROSITE" id="PS51293">
    <property type="entry name" value="SANT"/>
    <property type="match status" value="1"/>
</dbReference>
<dbReference type="NCBIfam" id="TIGR01557">
    <property type="entry name" value="myb_SHAQKYF"/>
    <property type="match status" value="1"/>
</dbReference>
<keyword evidence="4" id="KW-0539">Nucleus</keyword>
<evidence type="ECO:0000313" key="9">
    <source>
        <dbReference type="EMBL" id="CAG9317333.1"/>
    </source>
</evidence>
<evidence type="ECO:0000256" key="5">
    <source>
        <dbReference type="SAM" id="MobiDB-lite"/>
    </source>
</evidence>
<dbReference type="PROSITE" id="PS51294">
    <property type="entry name" value="HTH_MYB"/>
    <property type="match status" value="1"/>
</dbReference>
<protein>
    <submittedName>
        <fullName evidence="9">Uncharacterized protein</fullName>
    </submittedName>
</protein>
<dbReference type="Pfam" id="PF00249">
    <property type="entry name" value="Myb_DNA-binding"/>
    <property type="match status" value="1"/>
</dbReference>
<dbReference type="InterPro" id="IPR001005">
    <property type="entry name" value="SANT/Myb"/>
</dbReference>
<keyword evidence="3" id="KW-0804">Transcription</keyword>
<dbReference type="InterPro" id="IPR017884">
    <property type="entry name" value="SANT_dom"/>
</dbReference>
<evidence type="ECO:0000256" key="4">
    <source>
        <dbReference type="ARBA" id="ARBA00023242"/>
    </source>
</evidence>
<keyword evidence="1" id="KW-0805">Transcription regulation</keyword>
<dbReference type="CDD" id="cd00167">
    <property type="entry name" value="SANT"/>
    <property type="match status" value="1"/>
</dbReference>
<dbReference type="PANTHER" id="PTHR12802">
    <property type="entry name" value="SWI/SNF COMPLEX-RELATED"/>
    <property type="match status" value="1"/>
</dbReference>
<evidence type="ECO:0000256" key="1">
    <source>
        <dbReference type="ARBA" id="ARBA00023015"/>
    </source>
</evidence>
<accession>A0AAU9IW00</accession>
<dbReference type="InterPro" id="IPR017930">
    <property type="entry name" value="Myb_dom"/>
</dbReference>
<feature type="region of interest" description="Disordered" evidence="5">
    <location>
        <begin position="149"/>
        <end position="178"/>
    </location>
</feature>
<organism evidence="9 10">
    <name type="scientific">Blepharisma stoltei</name>
    <dbReference type="NCBI Taxonomy" id="1481888"/>
    <lineage>
        <taxon>Eukaryota</taxon>
        <taxon>Sar</taxon>
        <taxon>Alveolata</taxon>
        <taxon>Ciliophora</taxon>
        <taxon>Postciliodesmatophora</taxon>
        <taxon>Heterotrichea</taxon>
        <taxon>Heterotrichida</taxon>
        <taxon>Blepharismidae</taxon>
        <taxon>Blepharisma</taxon>
    </lineage>
</organism>
<evidence type="ECO:0000259" key="6">
    <source>
        <dbReference type="PROSITE" id="PS50090"/>
    </source>
</evidence>
<evidence type="ECO:0000256" key="3">
    <source>
        <dbReference type="ARBA" id="ARBA00023163"/>
    </source>
</evidence>
<name>A0AAU9IW00_9CILI</name>
<gene>
    <name evidence="9" type="ORF">BSTOLATCC_MIC18585</name>
</gene>
<dbReference type="GO" id="GO:0003677">
    <property type="term" value="F:DNA binding"/>
    <property type="evidence" value="ECO:0007669"/>
    <property type="project" value="UniProtKB-KW"/>
</dbReference>
<keyword evidence="2" id="KW-0238">DNA-binding</keyword>
<proteinExistence type="predicted"/>
<dbReference type="EMBL" id="CAJZBQ010000018">
    <property type="protein sequence ID" value="CAG9317333.1"/>
    <property type="molecule type" value="Genomic_DNA"/>
</dbReference>
<dbReference type="SUPFAM" id="SSF46689">
    <property type="entry name" value="Homeodomain-like"/>
    <property type="match status" value="1"/>
</dbReference>
<dbReference type="SMART" id="SM00717">
    <property type="entry name" value="SANT"/>
    <property type="match status" value="1"/>
</dbReference>
<sequence length="178" mass="20559">MEQPNIDGILAQNQSLITGIIKTQNQNPFVPDIKALNKLYNNILTLTQIGDSLPDTPNMLFQHYIPISSSDQKKINSLERLQEAFAGEYFQLMIESAQKHQKPSPPKKSRQECRWTEEEESKFLEALEKLGESDLDEIAKHIGTRTKIQVRSHLQKHKLKIQNKKNKKQKVSDQIEKQ</sequence>
<dbReference type="Gene3D" id="1.10.10.60">
    <property type="entry name" value="Homeodomain-like"/>
    <property type="match status" value="1"/>
</dbReference>
<feature type="compositionally biased region" description="Basic residues" evidence="5">
    <location>
        <begin position="99"/>
        <end position="108"/>
    </location>
</feature>
<reference evidence="9" key="1">
    <citation type="submission" date="2021-09" db="EMBL/GenBank/DDBJ databases">
        <authorList>
            <consortium name="AG Swart"/>
            <person name="Singh M."/>
            <person name="Singh A."/>
            <person name="Seah K."/>
            <person name="Emmerich C."/>
        </authorList>
    </citation>
    <scope>NUCLEOTIDE SEQUENCE</scope>
    <source>
        <strain evidence="9">ATCC30299</strain>
    </source>
</reference>
<comment type="caution">
    <text evidence="9">The sequence shown here is derived from an EMBL/GenBank/DDBJ whole genome shotgun (WGS) entry which is preliminary data.</text>
</comment>